<keyword evidence="3" id="KW-1185">Reference proteome</keyword>
<name>A0ABQ9TZN9_SAGOE</name>
<feature type="compositionally biased region" description="Low complexity" evidence="1">
    <location>
        <begin position="139"/>
        <end position="148"/>
    </location>
</feature>
<sequence length="158" mass="16527">MALVRSEMPPSWAAGARGATVATAPTRGGSVRSEPSFQGDSHPSLRAPPSWRGPAEDIRYQGKKSKKAKHGKSSLEEEKAFARPCGSSGALESHRFSRGQSEQTELSSPKLPVGRLLPPASPLCQAFPTPLQSGRRAVSEGPGLGLLPSPSPAGQAHL</sequence>
<comment type="caution">
    <text evidence="2">The sequence shown here is derived from an EMBL/GenBank/DDBJ whole genome shotgun (WGS) entry which is preliminary data.</text>
</comment>
<accession>A0ABQ9TZN9</accession>
<feature type="region of interest" description="Disordered" evidence="1">
    <location>
        <begin position="1"/>
        <end position="158"/>
    </location>
</feature>
<feature type="compositionally biased region" description="Polar residues" evidence="1">
    <location>
        <begin position="98"/>
        <end position="107"/>
    </location>
</feature>
<protein>
    <submittedName>
        <fullName evidence="2">Uncharacterized protein</fullName>
    </submittedName>
</protein>
<evidence type="ECO:0000313" key="2">
    <source>
        <dbReference type="EMBL" id="KAK2089950.1"/>
    </source>
</evidence>
<proteinExistence type="predicted"/>
<dbReference type="Proteomes" id="UP001266305">
    <property type="component" value="Unassembled WGS sequence"/>
</dbReference>
<feature type="compositionally biased region" description="Low complexity" evidence="1">
    <location>
        <begin position="13"/>
        <end position="29"/>
    </location>
</feature>
<evidence type="ECO:0000256" key="1">
    <source>
        <dbReference type="SAM" id="MobiDB-lite"/>
    </source>
</evidence>
<gene>
    <name evidence="2" type="ORF">P7K49_032616</name>
</gene>
<feature type="compositionally biased region" description="Basic residues" evidence="1">
    <location>
        <begin position="61"/>
        <end position="72"/>
    </location>
</feature>
<reference evidence="2 3" key="1">
    <citation type="submission" date="2023-05" db="EMBL/GenBank/DDBJ databases">
        <title>B98-5 Cell Line De Novo Hybrid Assembly: An Optical Mapping Approach.</title>
        <authorList>
            <person name="Kananen K."/>
            <person name="Auerbach J.A."/>
            <person name="Kautto E."/>
            <person name="Blachly J.S."/>
        </authorList>
    </citation>
    <scope>NUCLEOTIDE SEQUENCE [LARGE SCALE GENOMIC DNA]</scope>
    <source>
        <strain evidence="2">B95-8</strain>
        <tissue evidence="2">Cell line</tissue>
    </source>
</reference>
<evidence type="ECO:0000313" key="3">
    <source>
        <dbReference type="Proteomes" id="UP001266305"/>
    </source>
</evidence>
<dbReference type="EMBL" id="JASSZA010000018">
    <property type="protein sequence ID" value="KAK2089950.1"/>
    <property type="molecule type" value="Genomic_DNA"/>
</dbReference>
<organism evidence="2 3">
    <name type="scientific">Saguinus oedipus</name>
    <name type="common">Cotton-top tamarin</name>
    <name type="synonym">Oedipomidas oedipus</name>
    <dbReference type="NCBI Taxonomy" id="9490"/>
    <lineage>
        <taxon>Eukaryota</taxon>
        <taxon>Metazoa</taxon>
        <taxon>Chordata</taxon>
        <taxon>Craniata</taxon>
        <taxon>Vertebrata</taxon>
        <taxon>Euteleostomi</taxon>
        <taxon>Mammalia</taxon>
        <taxon>Eutheria</taxon>
        <taxon>Euarchontoglires</taxon>
        <taxon>Primates</taxon>
        <taxon>Haplorrhini</taxon>
        <taxon>Platyrrhini</taxon>
        <taxon>Cebidae</taxon>
        <taxon>Callitrichinae</taxon>
        <taxon>Saguinus</taxon>
    </lineage>
</organism>